<dbReference type="eggNOG" id="COG2442">
    <property type="taxonomic scope" value="Bacteria"/>
</dbReference>
<dbReference type="AlphaFoldDB" id="Q7NJ06"/>
<dbReference type="InterPro" id="IPR007367">
    <property type="entry name" value="DUF433"/>
</dbReference>
<sequence>MSMHWQERISVDPNICHGKVCIKGTRIMVSVILDNLAAGESHQAIMDSYHIEEADIQAALFYAADLARDRMVALPIGAAQ</sequence>
<evidence type="ECO:0000313" key="2">
    <source>
        <dbReference type="Proteomes" id="UP000000557"/>
    </source>
</evidence>
<accession>Q7NJ06</accession>
<reference evidence="1 2" key="1">
    <citation type="journal article" date="2003" name="DNA Res.">
        <title>Complete genome structure of Gloeobacter violaceus PCC 7421, a cyanobacterium that lacks thylakoids.</title>
        <authorList>
            <person name="Nakamura Y."/>
            <person name="Kaneko T."/>
            <person name="Sato S."/>
            <person name="Mimuro M."/>
            <person name="Miyashita H."/>
            <person name="Tsuchiya T."/>
            <person name="Sasamoto S."/>
            <person name="Watanabe A."/>
            <person name="Kawashima K."/>
            <person name="Kishida Y."/>
            <person name="Kiyokawa C."/>
            <person name="Kohara M."/>
            <person name="Matsumoto M."/>
            <person name="Matsuno A."/>
            <person name="Nakazaki N."/>
            <person name="Shimpo S."/>
            <person name="Takeuchi C."/>
            <person name="Yamada M."/>
            <person name="Tabata S."/>
        </authorList>
    </citation>
    <scope>NUCLEOTIDE SEQUENCE [LARGE SCALE GENOMIC DNA]</scope>
    <source>
        <strain evidence="2">ATCC 29082 / PCC 7421</strain>
    </source>
</reference>
<keyword evidence="2" id="KW-1185">Reference proteome</keyword>
<dbReference type="STRING" id="251221.gene:10759518"/>
<dbReference type="EMBL" id="BA000045">
    <property type="protein sequence ID" value="BAC89967.1"/>
    <property type="molecule type" value="Genomic_DNA"/>
</dbReference>
<name>Q7NJ06_GLOVI</name>
<dbReference type="KEGG" id="gvi:gsl2026"/>
<dbReference type="SUPFAM" id="SSF46689">
    <property type="entry name" value="Homeodomain-like"/>
    <property type="match status" value="1"/>
</dbReference>
<protein>
    <submittedName>
        <fullName evidence="1">Gsl2026 protein</fullName>
    </submittedName>
</protein>
<gene>
    <name evidence="1" type="ordered locus">gsl2026</name>
</gene>
<proteinExistence type="predicted"/>
<organism evidence="1 2">
    <name type="scientific">Gloeobacter violaceus (strain ATCC 29082 / PCC 7421)</name>
    <dbReference type="NCBI Taxonomy" id="251221"/>
    <lineage>
        <taxon>Bacteria</taxon>
        <taxon>Bacillati</taxon>
        <taxon>Cyanobacteriota</taxon>
        <taxon>Cyanophyceae</taxon>
        <taxon>Gloeobacterales</taxon>
        <taxon>Gloeobacteraceae</taxon>
        <taxon>Gloeobacter</taxon>
    </lineage>
</organism>
<evidence type="ECO:0000313" key="1">
    <source>
        <dbReference type="EMBL" id="BAC89967.1"/>
    </source>
</evidence>
<dbReference type="InParanoid" id="Q7NJ06"/>
<dbReference type="Pfam" id="PF04255">
    <property type="entry name" value="DUF433"/>
    <property type="match status" value="1"/>
</dbReference>
<dbReference type="PATRIC" id="fig|251221.4.peg.2059"/>
<dbReference type="OrthoDB" id="9808242at2"/>
<reference evidence="1 2" key="2">
    <citation type="journal article" date="2003" name="DNA Res.">
        <title>Complete genome structure of Gloeobacter violaceus PCC 7421, a cyanobacterium that lacks thylakoids (supplement).</title>
        <authorList>
            <person name="Nakamura Y."/>
            <person name="Kaneko T."/>
            <person name="Sato S."/>
            <person name="Mimuro M."/>
            <person name="Miyashita H."/>
            <person name="Tsuchiya T."/>
            <person name="Sasamoto S."/>
            <person name="Watanabe A."/>
            <person name="Kawashima K."/>
            <person name="Kishida Y."/>
            <person name="Kiyokawa C."/>
            <person name="Kohara M."/>
            <person name="Matsumoto M."/>
            <person name="Matsuno A."/>
            <person name="Nakazaki N."/>
            <person name="Shimpo S."/>
            <person name="Takeuchi C."/>
            <person name="Yamada M."/>
            <person name="Tabata S."/>
        </authorList>
    </citation>
    <scope>NUCLEOTIDE SEQUENCE [LARGE SCALE GENOMIC DNA]</scope>
    <source>
        <strain evidence="2">ATCC 29082 / PCC 7421</strain>
    </source>
</reference>
<dbReference type="RefSeq" id="WP_011142024.1">
    <property type="nucleotide sequence ID" value="NC_005125.1"/>
</dbReference>
<dbReference type="InterPro" id="IPR036388">
    <property type="entry name" value="WH-like_DNA-bd_sf"/>
</dbReference>
<dbReference type="InterPro" id="IPR009057">
    <property type="entry name" value="Homeodomain-like_sf"/>
</dbReference>
<dbReference type="HOGENOM" id="CLU_126005_2_1_3"/>
<dbReference type="Gene3D" id="1.10.10.10">
    <property type="entry name" value="Winged helix-like DNA-binding domain superfamily/Winged helix DNA-binding domain"/>
    <property type="match status" value="1"/>
</dbReference>
<dbReference type="PANTHER" id="PTHR34849">
    <property type="entry name" value="SSL5025 PROTEIN"/>
    <property type="match status" value="1"/>
</dbReference>
<dbReference type="PANTHER" id="PTHR34849:SF3">
    <property type="entry name" value="SSR2962 PROTEIN"/>
    <property type="match status" value="1"/>
</dbReference>
<dbReference type="EnsemblBacteria" id="BAC89967">
    <property type="protein sequence ID" value="BAC89967"/>
    <property type="gene ID" value="BAC89967"/>
</dbReference>
<dbReference type="Proteomes" id="UP000000557">
    <property type="component" value="Chromosome"/>
</dbReference>
<dbReference type="PhylomeDB" id="Q7NJ06"/>